<name>A0A317U065_9GAMM</name>
<protein>
    <submittedName>
        <fullName evidence="2">Conjugal transfer protein TraG</fullName>
    </submittedName>
</protein>
<comment type="caution">
    <text evidence="2">The sequence shown here is derived from an EMBL/GenBank/DDBJ whole genome shotgun (WGS) entry which is preliminary data.</text>
</comment>
<evidence type="ECO:0000256" key="1">
    <source>
        <dbReference type="SAM" id="MobiDB-lite"/>
    </source>
</evidence>
<evidence type="ECO:0000313" key="2">
    <source>
        <dbReference type="EMBL" id="PWY54106.1"/>
    </source>
</evidence>
<dbReference type="Proteomes" id="UP000247152">
    <property type="component" value="Unassembled WGS sequence"/>
</dbReference>
<sequence length="108" mass="12545">QEKHQVSSMGKQLGTHYQKNNQELEYDAQLLKVGIDQNKAKPLKHNVHQQLDESFQNLNQGKELIKKDHHDLMDKKEAALREGMVRAQKNVILTEKLPRTWGLHNKGE</sequence>
<gene>
    <name evidence="2" type="ORF">DGG96_18540</name>
</gene>
<dbReference type="AlphaFoldDB" id="A0A317U065"/>
<accession>A0A317U065</accession>
<feature type="non-terminal residue" evidence="2">
    <location>
        <position position="1"/>
    </location>
</feature>
<feature type="region of interest" description="Disordered" evidence="1">
    <location>
        <begin position="1"/>
        <end position="20"/>
    </location>
</feature>
<evidence type="ECO:0000313" key="3">
    <source>
        <dbReference type="Proteomes" id="UP000247152"/>
    </source>
</evidence>
<proteinExistence type="predicted"/>
<organism evidence="2 3">
    <name type="scientific">Legionella qingyii</name>
    <dbReference type="NCBI Taxonomy" id="2184757"/>
    <lineage>
        <taxon>Bacteria</taxon>
        <taxon>Pseudomonadati</taxon>
        <taxon>Pseudomonadota</taxon>
        <taxon>Gammaproteobacteria</taxon>
        <taxon>Legionellales</taxon>
        <taxon>Legionellaceae</taxon>
        <taxon>Legionella</taxon>
    </lineage>
</organism>
<dbReference type="EMBL" id="QHJG01000044">
    <property type="protein sequence ID" value="PWY54106.1"/>
    <property type="molecule type" value="Genomic_DNA"/>
</dbReference>
<reference evidence="2 3" key="1">
    <citation type="submission" date="2018-05" db="EMBL/GenBank/DDBJ databases">
        <title>Legionella qingyii sp.nov., whole genome shotgun sequence.</title>
        <authorList>
            <person name="Wu H."/>
            <person name="Zhu Q."/>
            <person name="Hu C."/>
        </authorList>
    </citation>
    <scope>NUCLEOTIDE SEQUENCE [LARGE SCALE GENOMIC DNA]</scope>
    <source>
        <strain evidence="2 3">HEB18</strain>
    </source>
</reference>